<dbReference type="InterPro" id="IPR005474">
    <property type="entry name" value="Transketolase_N"/>
</dbReference>
<dbReference type="PANTHER" id="PTHR47514:SF2">
    <property type="entry name" value="TRANSKETOLASE"/>
    <property type="match status" value="1"/>
</dbReference>
<dbReference type="Proteomes" id="UP000321513">
    <property type="component" value="Unassembled WGS sequence"/>
</dbReference>
<sequence>MDSKSLALQVRMKVLEMVHHANASHVGGAFSMADILAVLYNEVLTIDPQHPGDPHRDRFFLSKGHACSALYATLGLQGFFPLEQLDTYAMDGSMFLSHTSHKIPGVEISSGSLGHVLSIATGVAFAAKLKKTTFKVVCLVSDGELNEGSNWEPIMLAPQHKLDNLVLIIDYNKIQSLGFVKDVIDLEPLRAKFESFRWEVVEIDGHNHEEITDTVTTVSNNKNGIPKVIIAHTIKGKGVDYMENTILWHYRSPNIDLYNNALKQLGTT</sequence>
<evidence type="ECO:0000313" key="2">
    <source>
        <dbReference type="EMBL" id="GEO11617.1"/>
    </source>
</evidence>
<comment type="caution">
    <text evidence="2">The sequence shown here is derived from an EMBL/GenBank/DDBJ whole genome shotgun (WGS) entry which is preliminary data.</text>
</comment>
<dbReference type="SUPFAM" id="SSF52518">
    <property type="entry name" value="Thiamin diphosphate-binding fold (THDP-binding)"/>
    <property type="match status" value="1"/>
</dbReference>
<organism evidence="2 3">
    <name type="scientific">Segetibacter aerophilus</name>
    <dbReference type="NCBI Taxonomy" id="670293"/>
    <lineage>
        <taxon>Bacteria</taxon>
        <taxon>Pseudomonadati</taxon>
        <taxon>Bacteroidota</taxon>
        <taxon>Chitinophagia</taxon>
        <taxon>Chitinophagales</taxon>
        <taxon>Chitinophagaceae</taxon>
        <taxon>Segetibacter</taxon>
    </lineage>
</organism>
<dbReference type="Pfam" id="PF00456">
    <property type="entry name" value="Transketolase_N"/>
    <property type="match status" value="1"/>
</dbReference>
<keyword evidence="3" id="KW-1185">Reference proteome</keyword>
<dbReference type="Gene3D" id="3.40.50.970">
    <property type="match status" value="1"/>
</dbReference>
<dbReference type="EMBL" id="BJYT01000025">
    <property type="protein sequence ID" value="GEO11617.1"/>
    <property type="molecule type" value="Genomic_DNA"/>
</dbReference>
<dbReference type="InterPro" id="IPR029061">
    <property type="entry name" value="THDP-binding"/>
</dbReference>
<reference evidence="2 3" key="1">
    <citation type="submission" date="2019-07" db="EMBL/GenBank/DDBJ databases">
        <title>Whole genome shotgun sequence of Segetibacter aerophilus NBRC 106135.</title>
        <authorList>
            <person name="Hosoyama A."/>
            <person name="Uohara A."/>
            <person name="Ohji S."/>
            <person name="Ichikawa N."/>
        </authorList>
    </citation>
    <scope>NUCLEOTIDE SEQUENCE [LARGE SCALE GENOMIC DNA]</scope>
    <source>
        <strain evidence="2 3">NBRC 106135</strain>
    </source>
</reference>
<proteinExistence type="predicted"/>
<evidence type="ECO:0000259" key="1">
    <source>
        <dbReference type="Pfam" id="PF00456"/>
    </source>
</evidence>
<feature type="domain" description="Transketolase N-terminal" evidence="1">
    <location>
        <begin position="5"/>
        <end position="246"/>
    </location>
</feature>
<dbReference type="PANTHER" id="PTHR47514">
    <property type="entry name" value="TRANSKETOLASE N-TERMINAL SECTION-RELATED"/>
    <property type="match status" value="1"/>
</dbReference>
<protein>
    <submittedName>
        <fullName evidence="2">Transketolase</fullName>
    </submittedName>
</protein>
<dbReference type="RefSeq" id="WP_147205722.1">
    <property type="nucleotide sequence ID" value="NZ_BJYT01000025.1"/>
</dbReference>
<evidence type="ECO:0000313" key="3">
    <source>
        <dbReference type="Proteomes" id="UP000321513"/>
    </source>
</evidence>
<name>A0A512BIH3_9BACT</name>
<dbReference type="AlphaFoldDB" id="A0A512BIH3"/>
<gene>
    <name evidence="2" type="ORF">SAE01_41130</name>
</gene>
<dbReference type="OrthoDB" id="8732661at2"/>
<accession>A0A512BIH3</accession>
<dbReference type="CDD" id="cd02012">
    <property type="entry name" value="TPP_TK"/>
    <property type="match status" value="1"/>
</dbReference>